<proteinExistence type="predicted"/>
<organism evidence="1 2">
    <name type="scientific">Blautia pseudococcoides</name>
    <dbReference type="NCBI Taxonomy" id="1796616"/>
    <lineage>
        <taxon>Bacteria</taxon>
        <taxon>Bacillati</taxon>
        <taxon>Bacillota</taxon>
        <taxon>Clostridia</taxon>
        <taxon>Lachnospirales</taxon>
        <taxon>Lachnospiraceae</taxon>
        <taxon>Blautia</taxon>
    </lineage>
</organism>
<dbReference type="EMBL" id="CP015405">
    <property type="protein sequence ID" value="ANU75579.1"/>
    <property type="molecule type" value="Genomic_DNA"/>
</dbReference>
<name>A0A1C7IAM5_9FIRM</name>
<protein>
    <submittedName>
        <fullName evidence="1">Uncharacterized protein</fullName>
    </submittedName>
</protein>
<dbReference type="STRING" id="1796616.A4V09_07225"/>
<dbReference type="AlphaFoldDB" id="A0A1C7IAM5"/>
<reference evidence="1" key="1">
    <citation type="submission" date="2017-04" db="EMBL/GenBank/DDBJ databases">
        <title>Complete Genome Sequences of Twelve Strains of a Stable Defined Moderately Diverse Mouse Microbiota 2 (sDMDMm2).</title>
        <authorList>
            <person name="Uchimura Y."/>
            <person name="Wyss M."/>
            <person name="Brugiroux S."/>
            <person name="Limenitakis J.P."/>
            <person name="Stecher B."/>
            <person name="McCoy K.D."/>
            <person name="Macpherson A.J."/>
        </authorList>
    </citation>
    <scope>NUCLEOTIDE SEQUENCE</scope>
    <source>
        <strain evidence="1">YL58</strain>
    </source>
</reference>
<dbReference type="RefSeq" id="WP_065541771.1">
    <property type="nucleotide sequence ID" value="NZ_CP015405.2"/>
</dbReference>
<sequence>MKQKHVPGITFYAAQCMEFPDHWELHENLTLEQAVAAYRQILKKGTSCGPGIGFVLYDERIPDYSRIRWPLYEGRICEAQINLIGGYREHPLVKQAINEMKEYLPKLEGKAEKTGKRRDIER</sequence>
<evidence type="ECO:0000313" key="2">
    <source>
        <dbReference type="Proteomes" id="UP000092574"/>
    </source>
</evidence>
<gene>
    <name evidence="1" type="ORF">A4V09_07225</name>
</gene>
<accession>A0A1C7IAM5</accession>
<evidence type="ECO:0000313" key="1">
    <source>
        <dbReference type="EMBL" id="ANU75579.1"/>
    </source>
</evidence>
<dbReference type="OrthoDB" id="2875909at2"/>
<keyword evidence="2" id="KW-1185">Reference proteome</keyword>
<dbReference type="KEGG" id="byl:A4V09_07225"/>
<dbReference type="Proteomes" id="UP000092574">
    <property type="component" value="Chromosome"/>
</dbReference>